<evidence type="ECO:0000256" key="3">
    <source>
        <dbReference type="ARBA" id="ARBA00006991"/>
    </source>
</evidence>
<feature type="compositionally biased region" description="Polar residues" evidence="13">
    <location>
        <begin position="168"/>
        <end position="182"/>
    </location>
</feature>
<dbReference type="GO" id="GO:0001228">
    <property type="term" value="F:DNA-binding transcription activator activity, RNA polymerase II-specific"/>
    <property type="evidence" value="ECO:0007669"/>
    <property type="project" value="TreeGrafter"/>
</dbReference>
<dbReference type="SMART" id="SM00355">
    <property type="entry name" value="ZnF_C2H2"/>
    <property type="match status" value="13"/>
</dbReference>
<feature type="domain" description="C2H2-type" evidence="14">
    <location>
        <begin position="424"/>
        <end position="452"/>
    </location>
</feature>
<dbReference type="Proteomes" id="UP000824782">
    <property type="component" value="Unassembled WGS sequence"/>
</dbReference>
<keyword evidence="4" id="KW-0479">Metal-binding</keyword>
<keyword evidence="9" id="KW-0238">DNA-binding</keyword>
<keyword evidence="8" id="KW-0805">Transcription regulation</keyword>
<dbReference type="InterPro" id="IPR036236">
    <property type="entry name" value="Znf_C2H2_sf"/>
</dbReference>
<evidence type="ECO:0000313" key="16">
    <source>
        <dbReference type="Proteomes" id="UP000824782"/>
    </source>
</evidence>
<comment type="function">
    <text evidence="1">May be involved in transcriptional regulation.</text>
</comment>
<feature type="region of interest" description="Disordered" evidence="13">
    <location>
        <begin position="440"/>
        <end position="463"/>
    </location>
</feature>
<feature type="domain" description="C2H2-type" evidence="14">
    <location>
        <begin position="597"/>
        <end position="625"/>
    </location>
</feature>
<accession>A0AAV7BG79</accession>
<dbReference type="PROSITE" id="PS00028">
    <property type="entry name" value="ZINC_FINGER_C2H2_1"/>
    <property type="match status" value="6"/>
</dbReference>
<keyword evidence="6 12" id="KW-0863">Zinc-finger</keyword>
<organism evidence="15 16">
    <name type="scientific">Engystomops pustulosus</name>
    <name type="common">Tungara frog</name>
    <name type="synonym">Physalaemus pustulosus</name>
    <dbReference type="NCBI Taxonomy" id="76066"/>
    <lineage>
        <taxon>Eukaryota</taxon>
        <taxon>Metazoa</taxon>
        <taxon>Chordata</taxon>
        <taxon>Craniata</taxon>
        <taxon>Vertebrata</taxon>
        <taxon>Euteleostomi</taxon>
        <taxon>Amphibia</taxon>
        <taxon>Batrachia</taxon>
        <taxon>Anura</taxon>
        <taxon>Neobatrachia</taxon>
        <taxon>Hyloidea</taxon>
        <taxon>Leptodactylidae</taxon>
        <taxon>Leiuperinae</taxon>
        <taxon>Engystomops</taxon>
    </lineage>
</organism>
<dbReference type="PANTHER" id="PTHR24393:SF34">
    <property type="entry name" value="PR_SET DOMAIN 13"/>
    <property type="match status" value="1"/>
</dbReference>
<evidence type="ECO:0000256" key="10">
    <source>
        <dbReference type="ARBA" id="ARBA00023163"/>
    </source>
</evidence>
<name>A0AAV7BG79_ENGPU</name>
<dbReference type="FunFam" id="3.30.160.60:FF:000100">
    <property type="entry name" value="Zinc finger 45-like"/>
    <property type="match status" value="1"/>
</dbReference>
<evidence type="ECO:0000259" key="14">
    <source>
        <dbReference type="PROSITE" id="PS50157"/>
    </source>
</evidence>
<dbReference type="EMBL" id="WNYA01000005">
    <property type="protein sequence ID" value="KAG8571608.1"/>
    <property type="molecule type" value="Genomic_DNA"/>
</dbReference>
<dbReference type="EMBL" id="WNYA01000005">
    <property type="protein sequence ID" value="KAG8571609.1"/>
    <property type="molecule type" value="Genomic_DNA"/>
</dbReference>
<feature type="domain" description="C2H2-type" evidence="14">
    <location>
        <begin position="311"/>
        <end position="338"/>
    </location>
</feature>
<keyword evidence="10" id="KW-0804">Transcription</keyword>
<evidence type="ECO:0000256" key="2">
    <source>
        <dbReference type="ARBA" id="ARBA00004123"/>
    </source>
</evidence>
<gene>
    <name evidence="15" type="ORF">GDO81_011721</name>
</gene>
<proteinExistence type="inferred from homology"/>
<evidence type="ECO:0000313" key="15">
    <source>
        <dbReference type="EMBL" id="KAG8571610.1"/>
    </source>
</evidence>
<keyword evidence="16" id="KW-1185">Reference proteome</keyword>
<feature type="compositionally biased region" description="Basic and acidic residues" evidence="13">
    <location>
        <begin position="448"/>
        <end position="463"/>
    </location>
</feature>
<evidence type="ECO:0000256" key="13">
    <source>
        <dbReference type="SAM" id="MobiDB-lite"/>
    </source>
</evidence>
<keyword evidence="11" id="KW-0539">Nucleus</keyword>
<comment type="caution">
    <text evidence="15">The sequence shown here is derived from an EMBL/GenBank/DDBJ whole genome shotgun (WGS) entry which is preliminary data.</text>
</comment>
<dbReference type="SUPFAM" id="SSF57667">
    <property type="entry name" value="beta-beta-alpha zinc fingers"/>
    <property type="match status" value="7"/>
</dbReference>
<protein>
    <recommendedName>
        <fullName evidence="14">C2H2-type domain-containing protein</fullName>
    </recommendedName>
</protein>
<dbReference type="Pfam" id="PF13909">
    <property type="entry name" value="zf-H2C2_5"/>
    <property type="match status" value="1"/>
</dbReference>
<evidence type="ECO:0000256" key="6">
    <source>
        <dbReference type="ARBA" id="ARBA00022771"/>
    </source>
</evidence>
<feature type="domain" description="C2H2-type" evidence="14">
    <location>
        <begin position="569"/>
        <end position="597"/>
    </location>
</feature>
<dbReference type="GO" id="GO:0005634">
    <property type="term" value="C:nucleus"/>
    <property type="evidence" value="ECO:0007669"/>
    <property type="project" value="UniProtKB-SubCell"/>
</dbReference>
<evidence type="ECO:0000256" key="7">
    <source>
        <dbReference type="ARBA" id="ARBA00022833"/>
    </source>
</evidence>
<dbReference type="PROSITE" id="PS50157">
    <property type="entry name" value="ZINC_FINGER_C2H2_2"/>
    <property type="match status" value="8"/>
</dbReference>
<keyword evidence="7" id="KW-0862">Zinc</keyword>
<dbReference type="Gene3D" id="3.30.160.60">
    <property type="entry name" value="Classic Zinc Finger"/>
    <property type="match status" value="7"/>
</dbReference>
<evidence type="ECO:0000256" key="12">
    <source>
        <dbReference type="PROSITE-ProRule" id="PRU00042"/>
    </source>
</evidence>
<evidence type="ECO:0000256" key="1">
    <source>
        <dbReference type="ARBA" id="ARBA00003767"/>
    </source>
</evidence>
<evidence type="ECO:0000256" key="11">
    <source>
        <dbReference type="ARBA" id="ARBA00023242"/>
    </source>
</evidence>
<feature type="domain" description="C2H2-type" evidence="14">
    <location>
        <begin position="396"/>
        <end position="423"/>
    </location>
</feature>
<feature type="domain" description="C2H2-type" evidence="14">
    <location>
        <begin position="485"/>
        <end position="512"/>
    </location>
</feature>
<evidence type="ECO:0000256" key="8">
    <source>
        <dbReference type="ARBA" id="ARBA00023015"/>
    </source>
</evidence>
<dbReference type="Pfam" id="PF00096">
    <property type="entry name" value="zf-C2H2"/>
    <property type="match status" value="2"/>
</dbReference>
<dbReference type="EMBL" id="WNYA01000005">
    <property type="protein sequence ID" value="KAG8571610.1"/>
    <property type="molecule type" value="Genomic_DNA"/>
</dbReference>
<feature type="domain" description="C2H2-type" evidence="14">
    <location>
        <begin position="513"/>
        <end position="540"/>
    </location>
</feature>
<dbReference type="GO" id="GO:0000978">
    <property type="term" value="F:RNA polymerase II cis-regulatory region sequence-specific DNA binding"/>
    <property type="evidence" value="ECO:0007669"/>
    <property type="project" value="TreeGrafter"/>
</dbReference>
<comment type="similarity">
    <text evidence="3">Belongs to the krueppel C2H2-type zinc-finger protein family.</text>
</comment>
<evidence type="ECO:0000256" key="4">
    <source>
        <dbReference type="ARBA" id="ARBA00022723"/>
    </source>
</evidence>
<dbReference type="InterPro" id="IPR013087">
    <property type="entry name" value="Znf_C2H2_type"/>
</dbReference>
<dbReference type="PANTHER" id="PTHR24393">
    <property type="entry name" value="ZINC FINGER PROTEIN"/>
    <property type="match status" value="1"/>
</dbReference>
<feature type="region of interest" description="Disordered" evidence="13">
    <location>
        <begin position="159"/>
        <end position="188"/>
    </location>
</feature>
<evidence type="ECO:0000256" key="9">
    <source>
        <dbReference type="ARBA" id="ARBA00023125"/>
    </source>
</evidence>
<dbReference type="GO" id="GO:0008270">
    <property type="term" value="F:zinc ion binding"/>
    <property type="evidence" value="ECO:0007669"/>
    <property type="project" value="UniProtKB-KW"/>
</dbReference>
<dbReference type="Pfam" id="PF12874">
    <property type="entry name" value="zf-met"/>
    <property type="match status" value="1"/>
</dbReference>
<dbReference type="FunFam" id="3.30.160.60:FF:001527">
    <property type="entry name" value="Zinc finger protein"/>
    <property type="match status" value="1"/>
</dbReference>
<dbReference type="FunFam" id="3.30.160.60:FF:000049">
    <property type="entry name" value="transcriptional repressor CTCF isoform X1"/>
    <property type="match status" value="1"/>
</dbReference>
<comment type="subcellular location">
    <subcellularLocation>
        <location evidence="2">Nucleus</location>
    </subcellularLocation>
</comment>
<feature type="region of interest" description="Disordered" evidence="13">
    <location>
        <begin position="213"/>
        <end position="236"/>
    </location>
</feature>
<reference evidence="15" key="1">
    <citation type="thesis" date="2020" institute="ProQuest LLC" country="789 East Eisenhower Parkway, Ann Arbor, MI, USA">
        <title>Comparative Genomics and Chromosome Evolution.</title>
        <authorList>
            <person name="Mudd A.B."/>
        </authorList>
    </citation>
    <scope>NUCLEOTIDE SEQUENCE</scope>
    <source>
        <strain evidence="15">237g6f4</strain>
        <tissue evidence="15">Blood</tissue>
    </source>
</reference>
<feature type="domain" description="C2H2-type" evidence="14">
    <location>
        <begin position="541"/>
        <end position="568"/>
    </location>
</feature>
<dbReference type="AlphaFoldDB" id="A0AAV7BG79"/>
<keyword evidence="5" id="KW-0677">Repeat</keyword>
<evidence type="ECO:0000256" key="5">
    <source>
        <dbReference type="ARBA" id="ARBA00022737"/>
    </source>
</evidence>
<sequence length="630" mass="72183">MKMNELNYKYEQIAPTTLHVHAEITTANFYASSAEDLDARIASLVEVFLLEIYRCKLCQFTSSLKNQICLHVSEVHQLDQTPLIPESNEPDGSDCFRIEEESTQENKENEENLDKMPFLYRMLNTMSPTSCDMSVGDQSGNVNMVSASEVNSIFEGDQSEFPMDESLPSDSIPPSSNANSPKTKGEDEAQCEHLLSLGLYRISNLRPLSLSTDAKLPPSSLVRESARTRSRGRKLRNSSSVLDVKINIDKKKGYTCTTCQLEFETKDTYKVHVQCHKHGGGFTCLYCGSIMSEWEPMEKHIKSHRLVRKSYQCQVCEKRFMTQSAWKSHMRGHDQKSDVFLCTKCPLSFESENVRNLHVTCHTEDVFKCFQCGLVEPEWNKLYKHLSSHDSSLKPFVCSTCGKRFCTKSQVRIHSSKHKKHKPFPCSYCNRTFKNIHQMNRHQTRVHPKSDNKDGKTGKEKVENQNRILVPEGSSNPQGNPNKAFSCDLCSRKCSSKLALQRHMGVHAGEKPFHCSHCEYKTRLKASLTQHMRIHTGEKPFKCELCSYASIDASSLRRHIRTHTSEKPYKCQCCSYSCIQKKSLDLHIRRHHTREMFKCSLCTYSSPDKQLLHKHAKKHHTSEDPQHHTS</sequence>